<dbReference type="SUPFAM" id="SSF47413">
    <property type="entry name" value="lambda repressor-like DNA-binding domains"/>
    <property type="match status" value="1"/>
</dbReference>
<keyword evidence="6" id="KW-1185">Reference proteome</keyword>
<dbReference type="SUPFAM" id="SSF53822">
    <property type="entry name" value="Periplasmic binding protein-like I"/>
    <property type="match status" value="1"/>
</dbReference>
<dbReference type="SMART" id="SM00354">
    <property type="entry name" value="HTH_LACI"/>
    <property type="match status" value="1"/>
</dbReference>
<dbReference type="CDD" id="cd06279">
    <property type="entry name" value="PBP1_LacI-like"/>
    <property type="match status" value="1"/>
</dbReference>
<dbReference type="Gene3D" id="1.10.260.40">
    <property type="entry name" value="lambda repressor-like DNA-binding domains"/>
    <property type="match status" value="1"/>
</dbReference>
<dbReference type="GO" id="GO:0003677">
    <property type="term" value="F:DNA binding"/>
    <property type="evidence" value="ECO:0007669"/>
    <property type="project" value="UniProtKB-KW"/>
</dbReference>
<evidence type="ECO:0000256" key="1">
    <source>
        <dbReference type="ARBA" id="ARBA00023015"/>
    </source>
</evidence>
<name>A0ABP7WVU9_9ACTN</name>
<protein>
    <submittedName>
        <fullName evidence="5">LacI family DNA-binding transcriptional regulator</fullName>
    </submittedName>
</protein>
<feature type="domain" description="HTH lacI-type" evidence="4">
    <location>
        <begin position="2"/>
        <end position="57"/>
    </location>
</feature>
<keyword evidence="3" id="KW-0804">Transcription</keyword>
<accession>A0ABP7WVU9</accession>
<dbReference type="InterPro" id="IPR010982">
    <property type="entry name" value="Lambda_DNA-bd_dom_sf"/>
</dbReference>
<sequence>MATLRDVARVAGVSHTTVSNAYHRPERLSPEVRRRVLEAARTLGYPGPDPLAASLATRRVGALGVLFTEALSYAFTDPAAVLFLQGVAGVGELDAVGLTLLPAPPRTPEEHDGAGPVVDDAVHRAVVDGFLAYSLSDGHPGLAAARARGLPLVLVDEPEPGPDGGEPFIGVDDRGGARQAAAHLAGLGHRRFAVLADRLGDDARTGRADDERLRSATFAVGRDRIAGYLDALPGGGRPPVLECGGNTAGLGHQAALDLLDRPASERPTAILALTDRLAQGVLTAARKLGLSVPGDVSVVGFDDLPEAADADPPLTTVRQPLLEKGRLAARALLDLIAGGPAPAPRTILPAELVVRATSGPPPRA</sequence>
<dbReference type="InterPro" id="IPR000843">
    <property type="entry name" value="HTH_LacI"/>
</dbReference>
<evidence type="ECO:0000256" key="3">
    <source>
        <dbReference type="ARBA" id="ARBA00023163"/>
    </source>
</evidence>
<reference evidence="6" key="1">
    <citation type="journal article" date="2019" name="Int. J. Syst. Evol. Microbiol.">
        <title>The Global Catalogue of Microorganisms (GCM) 10K type strain sequencing project: providing services to taxonomists for standard genome sequencing and annotation.</title>
        <authorList>
            <consortium name="The Broad Institute Genomics Platform"/>
            <consortium name="The Broad Institute Genome Sequencing Center for Infectious Disease"/>
            <person name="Wu L."/>
            <person name="Ma J."/>
        </authorList>
    </citation>
    <scope>NUCLEOTIDE SEQUENCE [LARGE SCALE GENOMIC DNA]</scope>
    <source>
        <strain evidence="6">JCM 16702</strain>
    </source>
</reference>
<keyword evidence="1" id="KW-0805">Transcription regulation</keyword>
<dbReference type="CDD" id="cd01392">
    <property type="entry name" value="HTH_LacI"/>
    <property type="match status" value="1"/>
</dbReference>
<dbReference type="PANTHER" id="PTHR30146:SF138">
    <property type="entry name" value="TRANSCRIPTIONAL REGULATORY PROTEIN"/>
    <property type="match status" value="1"/>
</dbReference>
<comment type="caution">
    <text evidence="5">The sequence shown here is derived from an EMBL/GenBank/DDBJ whole genome shotgun (WGS) entry which is preliminary data.</text>
</comment>
<evidence type="ECO:0000313" key="6">
    <source>
        <dbReference type="Proteomes" id="UP001500683"/>
    </source>
</evidence>
<organism evidence="5 6">
    <name type="scientific">Actinomadura miaoliensis</name>
    <dbReference type="NCBI Taxonomy" id="430685"/>
    <lineage>
        <taxon>Bacteria</taxon>
        <taxon>Bacillati</taxon>
        <taxon>Actinomycetota</taxon>
        <taxon>Actinomycetes</taxon>
        <taxon>Streptosporangiales</taxon>
        <taxon>Thermomonosporaceae</taxon>
        <taxon>Actinomadura</taxon>
    </lineage>
</organism>
<dbReference type="Proteomes" id="UP001500683">
    <property type="component" value="Unassembled WGS sequence"/>
</dbReference>
<dbReference type="EMBL" id="BAAAZG010000057">
    <property type="protein sequence ID" value="GAA4098198.1"/>
    <property type="molecule type" value="Genomic_DNA"/>
</dbReference>
<proteinExistence type="predicted"/>
<evidence type="ECO:0000313" key="5">
    <source>
        <dbReference type="EMBL" id="GAA4098198.1"/>
    </source>
</evidence>
<dbReference type="Gene3D" id="3.40.50.2300">
    <property type="match status" value="2"/>
</dbReference>
<evidence type="ECO:0000259" key="4">
    <source>
        <dbReference type="PROSITE" id="PS50932"/>
    </source>
</evidence>
<dbReference type="Pfam" id="PF13377">
    <property type="entry name" value="Peripla_BP_3"/>
    <property type="match status" value="1"/>
</dbReference>
<dbReference type="PANTHER" id="PTHR30146">
    <property type="entry name" value="LACI-RELATED TRANSCRIPTIONAL REPRESSOR"/>
    <property type="match status" value="1"/>
</dbReference>
<dbReference type="Pfam" id="PF00356">
    <property type="entry name" value="LacI"/>
    <property type="match status" value="1"/>
</dbReference>
<dbReference type="InterPro" id="IPR046335">
    <property type="entry name" value="LacI/GalR-like_sensor"/>
</dbReference>
<gene>
    <name evidence="5" type="ORF">GCM10022214_73250</name>
</gene>
<keyword evidence="2 5" id="KW-0238">DNA-binding</keyword>
<evidence type="ECO:0000256" key="2">
    <source>
        <dbReference type="ARBA" id="ARBA00023125"/>
    </source>
</evidence>
<dbReference type="RefSeq" id="WP_344956755.1">
    <property type="nucleotide sequence ID" value="NZ_BAAAZG010000057.1"/>
</dbReference>
<dbReference type="InterPro" id="IPR028082">
    <property type="entry name" value="Peripla_BP_I"/>
</dbReference>
<dbReference type="PROSITE" id="PS50932">
    <property type="entry name" value="HTH_LACI_2"/>
    <property type="match status" value="1"/>
</dbReference>